<feature type="compositionally biased region" description="Low complexity" evidence="1">
    <location>
        <begin position="152"/>
        <end position="161"/>
    </location>
</feature>
<evidence type="ECO:0000256" key="1">
    <source>
        <dbReference type="SAM" id="MobiDB-lite"/>
    </source>
</evidence>
<gene>
    <name evidence="2" type="ORF">CONLIGDRAFT_611478</name>
</gene>
<organism evidence="2 3">
    <name type="scientific">Coniochaeta ligniaria NRRL 30616</name>
    <dbReference type="NCBI Taxonomy" id="1408157"/>
    <lineage>
        <taxon>Eukaryota</taxon>
        <taxon>Fungi</taxon>
        <taxon>Dikarya</taxon>
        <taxon>Ascomycota</taxon>
        <taxon>Pezizomycotina</taxon>
        <taxon>Sordariomycetes</taxon>
        <taxon>Sordariomycetidae</taxon>
        <taxon>Coniochaetales</taxon>
        <taxon>Coniochaetaceae</taxon>
        <taxon>Coniochaeta</taxon>
    </lineage>
</organism>
<name>A0A1J7J4B7_9PEZI</name>
<sequence length="226" mass="25785">MKSTWARLKNFTYKGKTRVPWAERCINDYSSSLVEEFPDHARQLEKTPYAKFNGSPHATETTNDPWHASVTLRKKDDFKGSGLSLHVYPDGTVRPSKAEFPVIKVTPATKEELGEHDARWLDPEFERAWQESNKANDGFDTAGSSKGKGKAKAQSSSGSSSKQHKSSQKNRDAPSSSKQERYLPQYTSDPDTGEWYRYTEDGSVVYWDPDSQHEYYYDDQGQVIWL</sequence>
<evidence type="ECO:0000313" key="2">
    <source>
        <dbReference type="EMBL" id="OIW34211.1"/>
    </source>
</evidence>
<proteinExistence type="predicted"/>
<keyword evidence="3" id="KW-1185">Reference proteome</keyword>
<dbReference type="OrthoDB" id="5240921at2759"/>
<feature type="region of interest" description="Disordered" evidence="1">
    <location>
        <begin position="135"/>
        <end position="195"/>
    </location>
</feature>
<accession>A0A1J7J4B7</accession>
<dbReference type="Proteomes" id="UP000182658">
    <property type="component" value="Unassembled WGS sequence"/>
</dbReference>
<dbReference type="InParanoid" id="A0A1J7J4B7"/>
<reference evidence="2 3" key="1">
    <citation type="submission" date="2016-10" db="EMBL/GenBank/DDBJ databases">
        <title>Draft genome sequence of Coniochaeta ligniaria NRRL30616, a lignocellulolytic fungus for bioabatement of inhibitors in plant biomass hydrolysates.</title>
        <authorList>
            <consortium name="DOE Joint Genome Institute"/>
            <person name="Jimenez D.J."/>
            <person name="Hector R.E."/>
            <person name="Riley R."/>
            <person name="Sun H."/>
            <person name="Grigoriev I.V."/>
            <person name="Van Elsas J.D."/>
            <person name="Nichols N.N."/>
        </authorList>
    </citation>
    <scope>NUCLEOTIDE SEQUENCE [LARGE SCALE GENOMIC DNA]</scope>
    <source>
        <strain evidence="2 3">NRRL 30616</strain>
    </source>
</reference>
<dbReference type="EMBL" id="KV875094">
    <property type="protein sequence ID" value="OIW34211.1"/>
    <property type="molecule type" value="Genomic_DNA"/>
</dbReference>
<protein>
    <submittedName>
        <fullName evidence="2">Uncharacterized protein</fullName>
    </submittedName>
</protein>
<dbReference type="AlphaFoldDB" id="A0A1J7J4B7"/>
<evidence type="ECO:0000313" key="3">
    <source>
        <dbReference type="Proteomes" id="UP000182658"/>
    </source>
</evidence>